<keyword evidence="1" id="KW-1133">Transmembrane helix</keyword>
<organism evidence="2 3">
    <name type="scientific">Selenomonas ruminantium</name>
    <dbReference type="NCBI Taxonomy" id="971"/>
    <lineage>
        <taxon>Bacteria</taxon>
        <taxon>Bacillati</taxon>
        <taxon>Bacillota</taxon>
        <taxon>Negativicutes</taxon>
        <taxon>Selenomonadales</taxon>
        <taxon>Selenomonadaceae</taxon>
        <taxon>Selenomonas</taxon>
    </lineage>
</organism>
<sequence length="269" mass="29936">MSVYSLCLLLVCPVLLLLLAFSSFRHRRIKMTILFVCLAVAVGAIGGIRGYQEMDGRAKESTVSNFDRDQKENMTRRYEQAVNILNQLNFAHPDREKTEEAVKLLRDFDDEQVVASLDGACPDAPVLLAYAEAMNQVATYRGHMTNKDVAGDRKLLSIVQDMPQGYKGKLADKIVPFQRLIISMNEEAAKEAKLDKENAKKHAEKLSQGKYGGIHPGDSEDNITAAMGEPVRVNVTQGEGQNLKQYVFNHNGKSIYVYTKDGVVIDVVL</sequence>
<reference evidence="2 3" key="1">
    <citation type="submission" date="2016-10" db="EMBL/GenBank/DDBJ databases">
        <authorList>
            <person name="de Groot N.N."/>
        </authorList>
    </citation>
    <scope>NUCLEOTIDE SEQUENCE [LARGE SCALE GENOMIC DNA]</scope>
    <source>
        <strain evidence="2 3">S137</strain>
    </source>
</reference>
<feature type="transmembrane region" description="Helical" evidence="1">
    <location>
        <begin position="32"/>
        <end position="51"/>
    </location>
</feature>
<dbReference type="Proteomes" id="UP000182412">
    <property type="component" value="Unassembled WGS sequence"/>
</dbReference>
<name>A0A1H0RC17_SELRU</name>
<evidence type="ECO:0000256" key="1">
    <source>
        <dbReference type="SAM" id="Phobius"/>
    </source>
</evidence>
<evidence type="ECO:0000313" key="3">
    <source>
        <dbReference type="Proteomes" id="UP000182412"/>
    </source>
</evidence>
<dbReference type="EMBL" id="FNJQ01000011">
    <property type="protein sequence ID" value="SDP26468.1"/>
    <property type="molecule type" value="Genomic_DNA"/>
</dbReference>
<protein>
    <submittedName>
        <fullName evidence="2">Uncharacterized protein</fullName>
    </submittedName>
</protein>
<gene>
    <name evidence="2" type="ORF">SAMN05216366_11145</name>
</gene>
<evidence type="ECO:0000313" key="2">
    <source>
        <dbReference type="EMBL" id="SDP26468.1"/>
    </source>
</evidence>
<dbReference type="AlphaFoldDB" id="A0A1H0RC17"/>
<proteinExistence type="predicted"/>
<keyword evidence="1" id="KW-0472">Membrane</keyword>
<accession>A0A1H0RC17</accession>
<keyword evidence="1" id="KW-0812">Transmembrane</keyword>